<evidence type="ECO:0000313" key="2">
    <source>
        <dbReference type="WBParaSite" id="RSKR_0000454200.1"/>
    </source>
</evidence>
<name>A0AC35TV72_9BILA</name>
<dbReference type="WBParaSite" id="RSKR_0000454200.1">
    <property type="protein sequence ID" value="RSKR_0000454200.1"/>
    <property type="gene ID" value="RSKR_0000454200"/>
</dbReference>
<sequence length="461" mass="51582">MDSLDKQIYGIGGNLYFVRNFKSSKASLQFFDGKDISGRPFYELKENTANSDWIKITPSYANVVTVVLKVDINCTKDFPSFIYYATGSEQRLTTTLAPTTSKAVGSTTTPTTPVPVHNPVIAIQPSASDNITPVIHFEGDIALILDLGSQNISKVIETAYQLIYPLDINPSFVSNLARVNIIVYKNGTARPYAWNLPKEHLFYVLQNIQPEIDEEIYNSQITSFGSFLNTLFDETNTLRRNVQKVAILITDNDNQFNETISSEQDFDSSDIHPVLLNINTFLRATTNFTKTAKTFSGSISNQLILKDYAGPAEFLQTVLFNPATLCNIETVLMMQGLFNGTIFRFPLPASRTSGLSNQRYCNNIILEFYCRPINSENPIIVHVNSAYLEPEQDFVKIYGEDYDGETLFGVFSGFNIVNSTLSVPDVQFIRVLFQTNSNKIYQGIDIAFGNCITTLTKPTTN</sequence>
<organism evidence="1 2">
    <name type="scientific">Rhabditophanes sp. KR3021</name>
    <dbReference type="NCBI Taxonomy" id="114890"/>
    <lineage>
        <taxon>Eukaryota</taxon>
        <taxon>Metazoa</taxon>
        <taxon>Ecdysozoa</taxon>
        <taxon>Nematoda</taxon>
        <taxon>Chromadorea</taxon>
        <taxon>Rhabditida</taxon>
        <taxon>Tylenchina</taxon>
        <taxon>Panagrolaimomorpha</taxon>
        <taxon>Strongyloidoidea</taxon>
        <taxon>Alloionematidae</taxon>
        <taxon>Rhabditophanes</taxon>
    </lineage>
</organism>
<accession>A0AC35TV72</accession>
<dbReference type="Proteomes" id="UP000095286">
    <property type="component" value="Unplaced"/>
</dbReference>
<evidence type="ECO:0000313" key="1">
    <source>
        <dbReference type="Proteomes" id="UP000095286"/>
    </source>
</evidence>
<proteinExistence type="predicted"/>
<reference evidence="2" key="1">
    <citation type="submission" date="2016-11" db="UniProtKB">
        <authorList>
            <consortium name="WormBaseParasite"/>
        </authorList>
    </citation>
    <scope>IDENTIFICATION</scope>
    <source>
        <strain evidence="2">KR3021</strain>
    </source>
</reference>
<protein>
    <submittedName>
        <fullName evidence="2">VWFA domain-containing protein</fullName>
    </submittedName>
</protein>